<keyword evidence="1" id="KW-1133">Transmembrane helix</keyword>
<keyword evidence="1" id="KW-0812">Transmembrane</keyword>
<accession>A0ABP1J6U8</accession>
<name>A0ABP1J6U8_9EUKA</name>
<keyword evidence="3" id="KW-1185">Reference proteome</keyword>
<evidence type="ECO:0000313" key="3">
    <source>
        <dbReference type="Proteomes" id="UP001642409"/>
    </source>
</evidence>
<sequence length="140" mass="16456">MVKRTLTSNKNNVIYYKEDINFKFESSALRVIATNRICILLILYLYIAYNLSFQNEKEKQQLSNLQLLYKYNNNILRYSQSVLASNISLIGQFVIDSKQPVIGEAERNELLKVFMMRPVCLYYPTGCLPEEIARDTFKYM</sequence>
<evidence type="ECO:0000313" key="2">
    <source>
        <dbReference type="EMBL" id="CAL6030731.1"/>
    </source>
</evidence>
<organism evidence="2 3">
    <name type="scientific">Hexamita inflata</name>
    <dbReference type="NCBI Taxonomy" id="28002"/>
    <lineage>
        <taxon>Eukaryota</taxon>
        <taxon>Metamonada</taxon>
        <taxon>Diplomonadida</taxon>
        <taxon>Hexamitidae</taxon>
        <taxon>Hexamitinae</taxon>
        <taxon>Hexamita</taxon>
    </lineage>
</organism>
<reference evidence="2 3" key="1">
    <citation type="submission" date="2024-07" db="EMBL/GenBank/DDBJ databases">
        <authorList>
            <person name="Akdeniz Z."/>
        </authorList>
    </citation>
    <scope>NUCLEOTIDE SEQUENCE [LARGE SCALE GENOMIC DNA]</scope>
</reference>
<feature type="transmembrane region" description="Helical" evidence="1">
    <location>
        <begin position="28"/>
        <end position="49"/>
    </location>
</feature>
<dbReference type="Proteomes" id="UP001642409">
    <property type="component" value="Unassembled WGS sequence"/>
</dbReference>
<proteinExistence type="predicted"/>
<comment type="caution">
    <text evidence="2">The sequence shown here is derived from an EMBL/GenBank/DDBJ whole genome shotgun (WGS) entry which is preliminary data.</text>
</comment>
<dbReference type="EMBL" id="CAXDID020000117">
    <property type="protein sequence ID" value="CAL6030731.1"/>
    <property type="molecule type" value="Genomic_DNA"/>
</dbReference>
<evidence type="ECO:0000256" key="1">
    <source>
        <dbReference type="SAM" id="Phobius"/>
    </source>
</evidence>
<protein>
    <submittedName>
        <fullName evidence="2">Alcohol_dehydrogenase</fullName>
    </submittedName>
</protein>
<keyword evidence="1" id="KW-0472">Membrane</keyword>
<gene>
    <name evidence="2" type="ORF">HINF_LOCUS33608</name>
</gene>